<feature type="region of interest" description="Disordered" evidence="1">
    <location>
        <begin position="1"/>
        <end position="20"/>
    </location>
</feature>
<accession>A0ABN8YXZ2</accession>
<organism evidence="2 3">
    <name type="scientific">Rangifer tarandus platyrhynchus</name>
    <name type="common">Svalbard reindeer</name>
    <dbReference type="NCBI Taxonomy" id="3082113"/>
    <lineage>
        <taxon>Eukaryota</taxon>
        <taxon>Metazoa</taxon>
        <taxon>Chordata</taxon>
        <taxon>Craniata</taxon>
        <taxon>Vertebrata</taxon>
        <taxon>Euteleostomi</taxon>
        <taxon>Mammalia</taxon>
        <taxon>Eutheria</taxon>
        <taxon>Laurasiatheria</taxon>
        <taxon>Artiodactyla</taxon>
        <taxon>Ruminantia</taxon>
        <taxon>Pecora</taxon>
        <taxon>Cervidae</taxon>
        <taxon>Odocoileinae</taxon>
        <taxon>Rangifer</taxon>
    </lineage>
</organism>
<protein>
    <submittedName>
        <fullName evidence="2">Uncharacterized protein</fullName>
    </submittedName>
</protein>
<proteinExistence type="predicted"/>
<evidence type="ECO:0000313" key="3">
    <source>
        <dbReference type="Proteomes" id="UP001176941"/>
    </source>
</evidence>
<name>A0ABN8YXZ2_RANTA</name>
<keyword evidence="3" id="KW-1185">Reference proteome</keyword>
<sequence length="72" mass="7638">MFLRLGPRAGPGGCGHPARAHPALGCAASPEEGARRRSGRRSECVWAALWFLVLGLCRSLAQRISSRNLAGP</sequence>
<evidence type="ECO:0000313" key="2">
    <source>
        <dbReference type="EMBL" id="CAI9166442.1"/>
    </source>
</evidence>
<dbReference type="EMBL" id="OX459961">
    <property type="protein sequence ID" value="CAI9166442.1"/>
    <property type="molecule type" value="Genomic_DNA"/>
</dbReference>
<reference evidence="2" key="1">
    <citation type="submission" date="2023-04" db="EMBL/GenBank/DDBJ databases">
        <authorList>
            <consortium name="ELIXIR-Norway"/>
        </authorList>
    </citation>
    <scope>NUCLEOTIDE SEQUENCE [LARGE SCALE GENOMIC DNA]</scope>
</reference>
<gene>
    <name evidence="2" type="ORF">MRATA1EN1_LOCUS15404</name>
</gene>
<dbReference type="Proteomes" id="UP001176941">
    <property type="component" value="Chromosome 25"/>
</dbReference>
<evidence type="ECO:0000256" key="1">
    <source>
        <dbReference type="SAM" id="MobiDB-lite"/>
    </source>
</evidence>